<keyword evidence="2" id="KW-1003">Cell membrane</keyword>
<dbReference type="InterPro" id="IPR027417">
    <property type="entry name" value="P-loop_NTPase"/>
</dbReference>
<feature type="region of interest" description="Disordered" evidence="5">
    <location>
        <begin position="359"/>
        <end position="422"/>
    </location>
</feature>
<evidence type="ECO:0000256" key="1">
    <source>
        <dbReference type="ARBA" id="ARBA00004651"/>
    </source>
</evidence>
<evidence type="ECO:0000256" key="3">
    <source>
        <dbReference type="ARBA" id="ARBA00022741"/>
    </source>
</evidence>
<evidence type="ECO:0000256" key="6">
    <source>
        <dbReference type="SAM" id="Phobius"/>
    </source>
</evidence>
<dbReference type="InterPro" id="IPR017871">
    <property type="entry name" value="ABC_transporter-like_CS"/>
</dbReference>
<dbReference type="GO" id="GO:0016324">
    <property type="term" value="C:apical plasma membrane"/>
    <property type="evidence" value="ECO:0007669"/>
    <property type="project" value="TreeGrafter"/>
</dbReference>
<keyword evidence="3" id="KW-0547">Nucleotide-binding</keyword>
<feature type="transmembrane region" description="Helical" evidence="6">
    <location>
        <begin position="558"/>
        <end position="583"/>
    </location>
</feature>
<feature type="compositionally biased region" description="Basic and acidic residues" evidence="5">
    <location>
        <begin position="108"/>
        <end position="123"/>
    </location>
</feature>
<feature type="region of interest" description="Disordered" evidence="5">
    <location>
        <begin position="108"/>
        <end position="144"/>
    </location>
</feature>
<dbReference type="InterPro" id="IPR009147">
    <property type="entry name" value="CFTR/ABCC7"/>
</dbReference>
<dbReference type="Pfam" id="PF14396">
    <property type="entry name" value="CFTR_R"/>
    <property type="match status" value="1"/>
</dbReference>
<organism evidence="8 9">
    <name type="scientific">Mugilogobius chulae</name>
    <name type="common">yellowstripe goby</name>
    <dbReference type="NCBI Taxonomy" id="88201"/>
    <lineage>
        <taxon>Eukaryota</taxon>
        <taxon>Metazoa</taxon>
        <taxon>Chordata</taxon>
        <taxon>Craniata</taxon>
        <taxon>Vertebrata</taxon>
        <taxon>Euteleostomi</taxon>
        <taxon>Actinopterygii</taxon>
        <taxon>Neopterygii</taxon>
        <taxon>Teleostei</taxon>
        <taxon>Neoteleostei</taxon>
        <taxon>Acanthomorphata</taxon>
        <taxon>Gobiaria</taxon>
        <taxon>Gobiiformes</taxon>
        <taxon>Gobioidei</taxon>
        <taxon>Gobiidae</taxon>
        <taxon>Gobionellinae</taxon>
        <taxon>Mugilogobius</taxon>
    </lineage>
</organism>
<comment type="caution">
    <text evidence="8">The sequence shown here is derived from an EMBL/GenBank/DDBJ whole genome shotgun (WGS) entry which is preliminary data.</text>
</comment>
<dbReference type="GO" id="GO:0005254">
    <property type="term" value="F:chloride channel activity"/>
    <property type="evidence" value="ECO:0007669"/>
    <property type="project" value="InterPro"/>
</dbReference>
<proteinExistence type="predicted"/>
<evidence type="ECO:0000259" key="7">
    <source>
        <dbReference type="PROSITE" id="PS50893"/>
    </source>
</evidence>
<dbReference type="AlphaFoldDB" id="A0AAW0NC15"/>
<evidence type="ECO:0000313" key="8">
    <source>
        <dbReference type="EMBL" id="KAK7891754.1"/>
    </source>
</evidence>
<dbReference type="GO" id="GO:0005524">
    <property type="term" value="F:ATP binding"/>
    <property type="evidence" value="ECO:0007669"/>
    <property type="project" value="UniProtKB-KW"/>
</dbReference>
<dbReference type="GO" id="GO:0042626">
    <property type="term" value="F:ATPase-coupled transmembrane transporter activity"/>
    <property type="evidence" value="ECO:0007669"/>
    <property type="project" value="TreeGrafter"/>
</dbReference>
<dbReference type="EMBL" id="JBBPFD010000017">
    <property type="protein sequence ID" value="KAK7891754.1"/>
    <property type="molecule type" value="Genomic_DNA"/>
</dbReference>
<dbReference type="PRINTS" id="PR01851">
    <property type="entry name" value="CYSFIBREGLTR"/>
</dbReference>
<reference evidence="9" key="1">
    <citation type="submission" date="2024-04" db="EMBL/GenBank/DDBJ databases">
        <title>Salinicola lusitanus LLJ914,a marine bacterium isolated from the Okinawa Trough.</title>
        <authorList>
            <person name="Li J."/>
        </authorList>
    </citation>
    <scope>NUCLEOTIDE SEQUENCE [LARGE SCALE GENOMIC DNA]</scope>
</reference>
<gene>
    <name evidence="8" type="ORF">WMY93_023717</name>
</gene>
<dbReference type="GO" id="GO:0016887">
    <property type="term" value="F:ATP hydrolysis activity"/>
    <property type="evidence" value="ECO:0007669"/>
    <property type="project" value="InterPro"/>
</dbReference>
<protein>
    <recommendedName>
        <fullName evidence="7">ABC transporter domain-containing protein</fullName>
    </recommendedName>
</protein>
<evidence type="ECO:0000256" key="5">
    <source>
        <dbReference type="SAM" id="MobiDB-lite"/>
    </source>
</evidence>
<dbReference type="PROSITE" id="PS00211">
    <property type="entry name" value="ABC_TRANSPORTER_1"/>
    <property type="match status" value="1"/>
</dbReference>
<name>A0AAW0NC15_9GOBI</name>
<feature type="compositionally biased region" description="Polar residues" evidence="5">
    <location>
        <begin position="359"/>
        <end position="377"/>
    </location>
</feature>
<dbReference type="PANTHER" id="PTHR24223">
    <property type="entry name" value="ATP-BINDING CASSETTE SUB-FAMILY C"/>
    <property type="match status" value="1"/>
</dbReference>
<dbReference type="InterPro" id="IPR025837">
    <property type="entry name" value="CFTR_reg_dom"/>
</dbReference>
<keyword evidence="4" id="KW-0067">ATP-binding</keyword>
<feature type="domain" description="ABC transporter" evidence="7">
    <location>
        <begin position="122"/>
        <end position="364"/>
    </location>
</feature>
<dbReference type="PANTHER" id="PTHR24223:SF19">
    <property type="entry name" value="CYSTIC FIBROSIS TRANSMEMBRANE CONDUCTANCE REGULATOR"/>
    <property type="match status" value="1"/>
</dbReference>
<keyword evidence="9" id="KW-1185">Reference proteome</keyword>
<dbReference type="Pfam" id="PF00005">
    <property type="entry name" value="ABC_tran"/>
    <property type="match status" value="1"/>
</dbReference>
<dbReference type="InterPro" id="IPR050173">
    <property type="entry name" value="ABC_transporter_C-like"/>
</dbReference>
<feature type="compositionally biased region" description="Basic residues" evidence="5">
    <location>
        <begin position="1"/>
        <end position="11"/>
    </location>
</feature>
<dbReference type="InterPro" id="IPR003439">
    <property type="entry name" value="ABC_transporter-like_ATP-bd"/>
</dbReference>
<dbReference type="Proteomes" id="UP001460270">
    <property type="component" value="Unassembled WGS sequence"/>
</dbReference>
<sequence length="663" mass="75545">MRRERRQRRKKEMREKERESERRERREEREIERERESREERERKRNKEKKTVQSCPGPFTLDLSVAAKAFSDTHSSISVITAVLVVVLQRVESPPALLFTLLQTTAARERKKEKIKKENSVIERRKRKKRKRESEKREKKKRRKKERDCVLLKERVDTKRESVCGCVNVSERVKEPHSDRPRAAYSYPASDNHVQDLLLWSVAAEAFSDTHSSISVITAVLVVVLQPCRVSSCSFVHTVNCRRPQQDFAQFPEKDKTHLVEGGVTLSGGQRARVGLARAVYKDADLYLLDAPFTHLDIVTEKEIFEKCVCKLMASKTRIVVTSKLDHLKRADKILLLHNGDSYFYGTFSELQANARTSAPCSSAWKRTTTSTQNDAAPSSPRRYGESPSTKRPASEAKKTYGSRSGKTTTRSSQTKCRTVERAIRKNQTTTIIEDGVRELNERRFSVVPEDDQVEEVLPRSNMFHHGLHHLKGSAGRPGETRAGPVVFRKKLSITPQCDLASELDIYARRLSKDSVYDISEDVDEQDMEQAFADENESVFETTSWSTYLRYVTTNKSLVYVLGFIFLIFVIEVAGSVIGIYLITDKIWRDGANPNSPNYISEQQPNASSPPVHLAVIVTPTSAYYIIYIYVATSESVLALGFFRGFPWSTRCSPSPNASTSRC</sequence>
<dbReference type="PROSITE" id="PS50893">
    <property type="entry name" value="ABC_TRANSPORTER_2"/>
    <property type="match status" value="1"/>
</dbReference>
<accession>A0AAW0NC15</accession>
<keyword evidence="6" id="KW-0472">Membrane</keyword>
<comment type="subcellular location">
    <subcellularLocation>
        <location evidence="1">Cell membrane</location>
        <topology evidence="1">Multi-pass membrane protein</topology>
    </subcellularLocation>
</comment>
<keyword evidence="6" id="KW-1133">Transmembrane helix</keyword>
<dbReference type="GO" id="GO:0015701">
    <property type="term" value="P:bicarbonate transport"/>
    <property type="evidence" value="ECO:0007669"/>
    <property type="project" value="TreeGrafter"/>
</dbReference>
<dbReference type="Gene3D" id="3.40.50.300">
    <property type="entry name" value="P-loop containing nucleotide triphosphate hydrolases"/>
    <property type="match status" value="1"/>
</dbReference>
<dbReference type="SUPFAM" id="SSF52540">
    <property type="entry name" value="P-loop containing nucleoside triphosphate hydrolases"/>
    <property type="match status" value="1"/>
</dbReference>
<keyword evidence="6" id="KW-0812">Transmembrane</keyword>
<evidence type="ECO:0000313" key="9">
    <source>
        <dbReference type="Proteomes" id="UP001460270"/>
    </source>
</evidence>
<dbReference type="GO" id="GO:0005829">
    <property type="term" value="C:cytosol"/>
    <property type="evidence" value="ECO:0007669"/>
    <property type="project" value="TreeGrafter"/>
</dbReference>
<feature type="region of interest" description="Disordered" evidence="5">
    <location>
        <begin position="1"/>
        <end position="59"/>
    </location>
</feature>
<feature type="transmembrane region" description="Helical" evidence="6">
    <location>
        <begin position="623"/>
        <end position="643"/>
    </location>
</feature>
<evidence type="ECO:0000256" key="2">
    <source>
        <dbReference type="ARBA" id="ARBA00022475"/>
    </source>
</evidence>
<feature type="compositionally biased region" description="Low complexity" evidence="5">
    <location>
        <begin position="400"/>
        <end position="416"/>
    </location>
</feature>
<evidence type="ECO:0000256" key="4">
    <source>
        <dbReference type="ARBA" id="ARBA00022840"/>
    </source>
</evidence>
<feature type="compositionally biased region" description="Basic and acidic residues" evidence="5">
    <location>
        <begin position="12"/>
        <end position="51"/>
    </location>
</feature>